<dbReference type="PRINTS" id="PR00420">
    <property type="entry name" value="RNGMNOXGNASE"/>
</dbReference>
<accession>A0ABU8VUQ2</accession>
<dbReference type="SUPFAM" id="SSF51905">
    <property type="entry name" value="FAD/NAD(P)-binding domain"/>
    <property type="match status" value="1"/>
</dbReference>
<dbReference type="NCBIfam" id="NF004833">
    <property type="entry name" value="PRK06185.1-1"/>
    <property type="match status" value="1"/>
</dbReference>
<dbReference type="RefSeq" id="WP_340361980.1">
    <property type="nucleotide sequence ID" value="NZ_JBBKZV010000001.1"/>
</dbReference>
<comment type="caution">
    <text evidence="3">The sequence shown here is derived from an EMBL/GenBank/DDBJ whole genome shotgun (WGS) entry which is preliminary data.</text>
</comment>
<feature type="domain" description="FAD-binding" evidence="2">
    <location>
        <begin position="7"/>
        <end position="324"/>
    </location>
</feature>
<proteinExistence type="predicted"/>
<dbReference type="NCBIfam" id="NF004834">
    <property type="entry name" value="PRK06185.1-3"/>
    <property type="match status" value="1"/>
</dbReference>
<evidence type="ECO:0000313" key="4">
    <source>
        <dbReference type="Proteomes" id="UP001363010"/>
    </source>
</evidence>
<keyword evidence="4" id="KW-1185">Reference proteome</keyword>
<dbReference type="Proteomes" id="UP001363010">
    <property type="component" value="Unassembled WGS sequence"/>
</dbReference>
<organism evidence="3 4">
    <name type="scientific">Variovorax humicola</name>
    <dbReference type="NCBI Taxonomy" id="1769758"/>
    <lineage>
        <taxon>Bacteria</taxon>
        <taxon>Pseudomonadati</taxon>
        <taxon>Pseudomonadota</taxon>
        <taxon>Betaproteobacteria</taxon>
        <taxon>Burkholderiales</taxon>
        <taxon>Comamonadaceae</taxon>
        <taxon>Variovorax</taxon>
    </lineage>
</organism>
<dbReference type="PANTHER" id="PTHR43476:SF5">
    <property type="entry name" value="FAD-DEPENDENT MONOOXYGENASE"/>
    <property type="match status" value="1"/>
</dbReference>
<dbReference type="EMBL" id="JBBKZV010000001">
    <property type="protein sequence ID" value="MEJ8820954.1"/>
    <property type="molecule type" value="Genomic_DNA"/>
</dbReference>
<dbReference type="InterPro" id="IPR050631">
    <property type="entry name" value="PheA/TfdB_FAD_monoxygenase"/>
</dbReference>
<dbReference type="Gene3D" id="3.50.50.60">
    <property type="entry name" value="FAD/NAD(P)-binding domain"/>
    <property type="match status" value="2"/>
</dbReference>
<evidence type="ECO:0000313" key="3">
    <source>
        <dbReference type="EMBL" id="MEJ8820954.1"/>
    </source>
</evidence>
<dbReference type="PANTHER" id="PTHR43476">
    <property type="entry name" value="3-(3-HYDROXY-PHENYL)PROPIONATE/3-HYDROXYCINNAMIC ACID HYDROXYLASE"/>
    <property type="match status" value="1"/>
</dbReference>
<keyword evidence="1" id="KW-0560">Oxidoreductase</keyword>
<reference evidence="3 4" key="1">
    <citation type="submission" date="2024-03" db="EMBL/GenBank/DDBJ databases">
        <title>Novel species of the genus Variovorax.</title>
        <authorList>
            <person name="Liu Q."/>
            <person name="Xin Y.-H."/>
        </authorList>
    </citation>
    <scope>NUCLEOTIDE SEQUENCE [LARGE SCALE GENOMIC DNA]</scope>
    <source>
        <strain evidence="3 4">KACC 18501</strain>
    </source>
</reference>
<evidence type="ECO:0000256" key="1">
    <source>
        <dbReference type="ARBA" id="ARBA00023002"/>
    </source>
</evidence>
<dbReference type="Pfam" id="PF01494">
    <property type="entry name" value="FAD_binding_3"/>
    <property type="match status" value="1"/>
</dbReference>
<sequence>MKSIDPTRCCIVGGGPAGMMLGLLLSRAGVEVIVLEKHGDFLRDFRGDTVHPSTLDVMADLGLLDRFLSRPHDEAHRLRAHISGQEVGLADFSRLSTRCKFIAMMPQWHFLDFLRDQAEQYAEFRLMLDTEATGLVERDGRVVGVEVSKAEGASRIACDLVVAADGRHSVLRGAAGLMVRDIGAPIDVLWMRLPKRPDDPDGSSGYIDTGHFMATIDRNTYWQCAYVIAKGGIAAIQARGIESFRKEVAAIVPPFADRVDQIASWDDVKLLSVTVDRLEKWWKPGLLCIGDAAHAMSPVGGVGINLAVQDAVATANLLRDVLVDPNESANAITALLPKVQERREFPAKVTQAAQVAVQNRLLAPVLQSGAGPGKRFAVPWILRMAQRFPILQGIPAYAVGIGVRPERVRR</sequence>
<dbReference type="InterPro" id="IPR002938">
    <property type="entry name" value="FAD-bd"/>
</dbReference>
<evidence type="ECO:0000259" key="2">
    <source>
        <dbReference type="Pfam" id="PF01494"/>
    </source>
</evidence>
<protein>
    <submittedName>
        <fullName evidence="3">FAD-dependent oxidoreductase</fullName>
    </submittedName>
</protein>
<gene>
    <name evidence="3" type="ORF">WKW80_02750</name>
</gene>
<dbReference type="InterPro" id="IPR036188">
    <property type="entry name" value="FAD/NAD-bd_sf"/>
</dbReference>
<name>A0ABU8VUQ2_9BURK</name>